<keyword evidence="2" id="KW-0732">Signal</keyword>
<feature type="compositionally biased region" description="Gly residues" evidence="1">
    <location>
        <begin position="263"/>
        <end position="288"/>
    </location>
</feature>
<feature type="chain" id="PRO_5011457178" evidence="2">
    <location>
        <begin position="34"/>
        <end position="378"/>
    </location>
</feature>
<organism evidence="3 4">
    <name type="scientific">Nitrosovibrio tenuis</name>
    <dbReference type="NCBI Taxonomy" id="1233"/>
    <lineage>
        <taxon>Bacteria</taxon>
        <taxon>Pseudomonadati</taxon>
        <taxon>Pseudomonadota</taxon>
        <taxon>Betaproteobacteria</taxon>
        <taxon>Nitrosomonadales</taxon>
        <taxon>Nitrosomonadaceae</taxon>
        <taxon>Nitrosovibrio</taxon>
    </lineage>
</organism>
<evidence type="ECO:0000313" key="3">
    <source>
        <dbReference type="EMBL" id="SEK40637.1"/>
    </source>
</evidence>
<proteinExistence type="predicted"/>
<dbReference type="EMBL" id="FOBH01000001">
    <property type="protein sequence ID" value="SEK40637.1"/>
    <property type="molecule type" value="Genomic_DNA"/>
</dbReference>
<dbReference type="Proteomes" id="UP000198620">
    <property type="component" value="Unassembled WGS sequence"/>
</dbReference>
<evidence type="ECO:0000256" key="2">
    <source>
        <dbReference type="SAM" id="SignalP"/>
    </source>
</evidence>
<gene>
    <name evidence="3" type="ORF">SAMN05216387_101360</name>
</gene>
<feature type="compositionally biased region" description="Low complexity" evidence="1">
    <location>
        <begin position="241"/>
        <end position="260"/>
    </location>
</feature>
<keyword evidence="4" id="KW-1185">Reference proteome</keyword>
<feature type="signal peptide" evidence="2">
    <location>
        <begin position="1"/>
        <end position="33"/>
    </location>
</feature>
<dbReference type="AlphaFoldDB" id="A0A1H7GT41"/>
<feature type="region of interest" description="Disordered" evidence="1">
    <location>
        <begin position="181"/>
        <end position="200"/>
    </location>
</feature>
<feature type="compositionally biased region" description="Gly residues" evidence="1">
    <location>
        <begin position="231"/>
        <end position="240"/>
    </location>
</feature>
<protein>
    <submittedName>
        <fullName evidence="3">PEP-CTERM protein-sorting domain-containing protein</fullName>
    </submittedName>
</protein>
<sequence length="378" mass="38609">MTSPQRYCDRRRICGMFRCVILFILSLSASAYATLIQLHTVHAIDSHAIDAHFIDDYDVNHGDNHSNRHGYAEQGRSSVNPLLWGTRVENADPLTGNGSGGSDLLYGPFYVSLHGFYNSFGARLKGSNSGDSILETLLRDGIDGMPIMESYVESYGDPVAMADFLAAVGFMTTNWEANSHDVPTADHHAPAPPTPAITRRNPRECLQSHPEQKRGVQENLCAEGSGFPGSGAGGITGRNSGGSVASVAGSRNGDNGNSRNAIGGLGGTPPTLAGGGGGPSGGGGGPVGPVGNSEESGTGSGGGGPSSSPTGVDNGGGGNGGRLDQSSDGGSGGAYPKEARTVPEPAPLALLALGFAGMWIVRTCSKNSSKNSRVPKSA</sequence>
<feature type="region of interest" description="Disordered" evidence="1">
    <location>
        <begin position="231"/>
        <end position="340"/>
    </location>
</feature>
<evidence type="ECO:0000313" key="4">
    <source>
        <dbReference type="Proteomes" id="UP000198620"/>
    </source>
</evidence>
<evidence type="ECO:0000256" key="1">
    <source>
        <dbReference type="SAM" id="MobiDB-lite"/>
    </source>
</evidence>
<reference evidence="3 4" key="1">
    <citation type="submission" date="2016-10" db="EMBL/GenBank/DDBJ databases">
        <authorList>
            <person name="de Groot N.N."/>
        </authorList>
    </citation>
    <scope>NUCLEOTIDE SEQUENCE [LARGE SCALE GENOMIC DNA]</scope>
    <source>
        <strain evidence="3 4">Nv1</strain>
    </source>
</reference>
<name>A0A1H7GT41_9PROT</name>
<accession>A0A1H7GT41</accession>